<sequence>MTTLITGATGFVGSALAHKLLARGETVRVLVRPAADRRNLEDLRVEIVAGDLMDPASLAAAVKGCDTLFHVAADYRLWVPDPASMFKANVEGTRALMQAAGETGVRRIVYTSSVATLLPRPDNSPAHEEDVGSAADMVGAYKQSKHAAEVVVRAMIAEGLPVIITHPSTPIGPRDIKPTPTGKMVVDAAKGRMPAYVDTGLNVVHVDDVAEGHVLALERGRTGRGYILGSENLSLASILATVAELTDRPPPRVKLRHGLVMPIAGLAELWARATGTEPFATREAVKLARKTMFFSSERAIQELGYRPRPAREAIADAIVWFREHGYVR</sequence>
<protein>
    <submittedName>
        <fullName evidence="2">NAD-dependent dehydratase</fullName>
    </submittedName>
</protein>
<dbReference type="Pfam" id="PF01370">
    <property type="entry name" value="Epimerase"/>
    <property type="match status" value="1"/>
</dbReference>
<dbReference type="NCBIfam" id="TIGR03466">
    <property type="entry name" value="HpnA"/>
    <property type="match status" value="1"/>
</dbReference>
<dbReference type="PANTHER" id="PTHR48079">
    <property type="entry name" value="PROTEIN YEEZ"/>
    <property type="match status" value="1"/>
</dbReference>
<dbReference type="EMBL" id="CP042906">
    <property type="protein sequence ID" value="QEX17940.1"/>
    <property type="molecule type" value="Genomic_DNA"/>
</dbReference>
<evidence type="ECO:0000313" key="2">
    <source>
        <dbReference type="EMBL" id="QEX17940.1"/>
    </source>
</evidence>
<dbReference type="KEGG" id="htq:FRZ44_32440"/>
<name>A0A5J6MPC2_9PROT</name>
<dbReference type="AlphaFoldDB" id="A0A5J6MPC2"/>
<dbReference type="InterPro" id="IPR051783">
    <property type="entry name" value="NAD(P)-dependent_oxidoreduct"/>
</dbReference>
<evidence type="ECO:0000259" key="1">
    <source>
        <dbReference type="Pfam" id="PF01370"/>
    </source>
</evidence>
<dbReference type="GO" id="GO:0004029">
    <property type="term" value="F:aldehyde dehydrogenase (NAD+) activity"/>
    <property type="evidence" value="ECO:0007669"/>
    <property type="project" value="TreeGrafter"/>
</dbReference>
<keyword evidence="3" id="KW-1185">Reference proteome</keyword>
<dbReference type="Proteomes" id="UP000326202">
    <property type="component" value="Chromosome"/>
</dbReference>
<dbReference type="OrthoDB" id="9801785at2"/>
<dbReference type="RefSeq" id="WP_151178149.1">
    <property type="nucleotide sequence ID" value="NZ_CP042906.1"/>
</dbReference>
<organism evidence="2 3">
    <name type="scientific">Hypericibacter terrae</name>
    <dbReference type="NCBI Taxonomy" id="2602015"/>
    <lineage>
        <taxon>Bacteria</taxon>
        <taxon>Pseudomonadati</taxon>
        <taxon>Pseudomonadota</taxon>
        <taxon>Alphaproteobacteria</taxon>
        <taxon>Rhodospirillales</taxon>
        <taxon>Dongiaceae</taxon>
        <taxon>Hypericibacter</taxon>
    </lineage>
</organism>
<dbReference type="PANTHER" id="PTHR48079:SF6">
    <property type="entry name" value="NAD(P)-BINDING DOMAIN-CONTAINING PROTEIN-RELATED"/>
    <property type="match status" value="1"/>
</dbReference>
<dbReference type="SUPFAM" id="SSF51735">
    <property type="entry name" value="NAD(P)-binding Rossmann-fold domains"/>
    <property type="match status" value="1"/>
</dbReference>
<dbReference type="Gene3D" id="3.40.50.720">
    <property type="entry name" value="NAD(P)-binding Rossmann-like Domain"/>
    <property type="match status" value="1"/>
</dbReference>
<accession>A0A5J6MPC2</accession>
<dbReference type="CDD" id="cd05228">
    <property type="entry name" value="AR_FR_like_1_SDR_e"/>
    <property type="match status" value="1"/>
</dbReference>
<reference evidence="2 3" key="1">
    <citation type="submission" date="2019-08" db="EMBL/GenBank/DDBJ databases">
        <title>Hyperibacter terrae gen. nov., sp. nov. and Hyperibacter viscosus sp. nov., two new members in the family Rhodospirillaceae isolated from the rhizosphere of Hypericum perforatum.</title>
        <authorList>
            <person name="Noviana Z."/>
        </authorList>
    </citation>
    <scope>NUCLEOTIDE SEQUENCE [LARGE SCALE GENOMIC DNA]</scope>
    <source>
        <strain evidence="2 3">R5913</strain>
    </source>
</reference>
<dbReference type="GO" id="GO:0005737">
    <property type="term" value="C:cytoplasm"/>
    <property type="evidence" value="ECO:0007669"/>
    <property type="project" value="TreeGrafter"/>
</dbReference>
<dbReference type="InterPro" id="IPR036291">
    <property type="entry name" value="NAD(P)-bd_dom_sf"/>
</dbReference>
<evidence type="ECO:0000313" key="3">
    <source>
        <dbReference type="Proteomes" id="UP000326202"/>
    </source>
</evidence>
<proteinExistence type="predicted"/>
<gene>
    <name evidence="2" type="ORF">FRZ44_32440</name>
</gene>
<dbReference type="InterPro" id="IPR017829">
    <property type="entry name" value="Hopanoid-assoc_sugar_epimerase"/>
</dbReference>
<dbReference type="InterPro" id="IPR001509">
    <property type="entry name" value="Epimerase_deHydtase"/>
</dbReference>
<feature type="domain" description="NAD-dependent epimerase/dehydratase" evidence="1">
    <location>
        <begin position="4"/>
        <end position="228"/>
    </location>
</feature>